<accession>A0A7C9HC33</accession>
<proteinExistence type="predicted"/>
<name>A0A7C9HC33_9RHOB</name>
<dbReference type="RefSeq" id="WP_273250905.1">
    <property type="nucleotide sequence ID" value="NZ_VENJ01000023.1"/>
</dbReference>
<dbReference type="AlphaFoldDB" id="A0A7C9HC33"/>
<sequence length="256" mass="27807">MIASLPMYDRPETRAATDQLWHLVREELGYGPKTLSRRQDPWADWQSPELMLSQTCGLPYRTRLRGRVALVGTPDFALEGCPPGYYHSILVVRRDAQGARLADFTAQRFAYNDPASQSGWAAPAAYAKAQGLRITDPIQTGGHAASARAVAEGRADIAAIDAQSWRLMQRHDAFAARLRVLCKTWPTPGLPCITAIAHDRAPIRTALRRAIAALDDEARSALCLHALIDIPEAAYLAVPTPAAPAAAQRANGHISG</sequence>
<evidence type="ECO:0000313" key="2">
    <source>
        <dbReference type="Proteomes" id="UP000483078"/>
    </source>
</evidence>
<dbReference type="Gene3D" id="3.40.190.10">
    <property type="entry name" value="Periplasmic binding protein-like II"/>
    <property type="match status" value="1"/>
</dbReference>
<dbReference type="Pfam" id="PF12974">
    <property type="entry name" value="Phosphonate-bd"/>
    <property type="match status" value="1"/>
</dbReference>
<dbReference type="PANTHER" id="PTHR35841:SF1">
    <property type="entry name" value="PHOSPHONATES-BINDING PERIPLASMIC PROTEIN"/>
    <property type="match status" value="1"/>
</dbReference>
<gene>
    <name evidence="1" type="ORF">FH759_14130</name>
</gene>
<dbReference type="Proteomes" id="UP000483078">
    <property type="component" value="Unassembled WGS sequence"/>
</dbReference>
<protein>
    <submittedName>
        <fullName evidence="1">Phosphate/phosphite/phosphonate ABC transporter substrate-binding protein</fullName>
    </submittedName>
</protein>
<dbReference type="SUPFAM" id="SSF53850">
    <property type="entry name" value="Periplasmic binding protein-like II"/>
    <property type="match status" value="1"/>
</dbReference>
<dbReference type="EMBL" id="VENJ01000023">
    <property type="protein sequence ID" value="MTJ05811.1"/>
    <property type="molecule type" value="Genomic_DNA"/>
</dbReference>
<evidence type="ECO:0000313" key="1">
    <source>
        <dbReference type="EMBL" id="MTJ05811.1"/>
    </source>
</evidence>
<organism evidence="1 2">
    <name type="scientific">Sediminimonas qiaohouensis</name>
    <dbReference type="NCBI Taxonomy" id="552061"/>
    <lineage>
        <taxon>Bacteria</taxon>
        <taxon>Pseudomonadati</taxon>
        <taxon>Pseudomonadota</taxon>
        <taxon>Alphaproteobacteria</taxon>
        <taxon>Rhodobacterales</taxon>
        <taxon>Roseobacteraceae</taxon>
        <taxon>Sediminimonas</taxon>
    </lineage>
</organism>
<reference evidence="1 2" key="1">
    <citation type="submission" date="2019-06" db="EMBL/GenBank/DDBJ databases">
        <title>Enrichment of Autotrophic Halophilic Microorganisms from Red Sea Brine Pool Using Microbial Electrosynthesis System.</title>
        <authorList>
            <person name="Alqahtani M.F."/>
            <person name="Bajracharya S."/>
            <person name="Katuri K.P."/>
            <person name="Ali M."/>
            <person name="Saikaly P.E."/>
        </authorList>
    </citation>
    <scope>NUCLEOTIDE SEQUENCE [LARGE SCALE GENOMIC DNA]</scope>
    <source>
        <strain evidence="1">MES6</strain>
    </source>
</reference>
<dbReference type="PANTHER" id="PTHR35841">
    <property type="entry name" value="PHOSPHONATES-BINDING PERIPLASMIC PROTEIN"/>
    <property type="match status" value="1"/>
</dbReference>
<comment type="caution">
    <text evidence="1">The sequence shown here is derived from an EMBL/GenBank/DDBJ whole genome shotgun (WGS) entry which is preliminary data.</text>
</comment>